<sequence>MNQIFSCFFRLSVALWFGGMACFAFLVTPLLFANLGRDEAAKLVGTLFTLYYPAATLLSLLALIFFLLSSPPIVTGFRIRIFLLVISLLINGYQQFSLFPRAAALQVQIGSFETTPKEDPNRQAFRSLHIQANSLGLVVMISGGLLVLLGRGRKR</sequence>
<protein>
    <recommendedName>
        <fullName evidence="6">TMEM205-like domain-containing protein</fullName>
    </recommendedName>
</protein>
<evidence type="ECO:0000256" key="1">
    <source>
        <dbReference type="ARBA" id="ARBA00004370"/>
    </source>
</evidence>
<dbReference type="Pfam" id="PF13664">
    <property type="entry name" value="DUF4149"/>
    <property type="match status" value="1"/>
</dbReference>
<dbReference type="STRING" id="1817772.A2527_07505"/>
<evidence type="ECO:0000256" key="3">
    <source>
        <dbReference type="ARBA" id="ARBA00022989"/>
    </source>
</evidence>
<dbReference type="EMBL" id="MFNE01000024">
    <property type="protein sequence ID" value="OGG95358.1"/>
    <property type="molecule type" value="Genomic_DNA"/>
</dbReference>
<evidence type="ECO:0000313" key="8">
    <source>
        <dbReference type="Proteomes" id="UP000178449"/>
    </source>
</evidence>
<dbReference type="GO" id="GO:0016020">
    <property type="term" value="C:membrane"/>
    <property type="evidence" value="ECO:0007669"/>
    <property type="project" value="UniProtKB-SubCell"/>
</dbReference>
<evidence type="ECO:0000259" key="6">
    <source>
        <dbReference type="Pfam" id="PF13664"/>
    </source>
</evidence>
<reference evidence="7 8" key="1">
    <citation type="journal article" date="2016" name="Nat. Commun.">
        <title>Thousands of microbial genomes shed light on interconnected biogeochemical processes in an aquifer system.</title>
        <authorList>
            <person name="Anantharaman K."/>
            <person name="Brown C.T."/>
            <person name="Hug L.A."/>
            <person name="Sharon I."/>
            <person name="Castelle C.J."/>
            <person name="Probst A.J."/>
            <person name="Thomas B.C."/>
            <person name="Singh A."/>
            <person name="Wilkins M.J."/>
            <person name="Karaoz U."/>
            <person name="Brodie E.L."/>
            <person name="Williams K.H."/>
            <person name="Hubbard S.S."/>
            <person name="Banfield J.F."/>
        </authorList>
    </citation>
    <scope>NUCLEOTIDE SEQUENCE [LARGE SCALE GENOMIC DNA]</scope>
</reference>
<feature type="domain" description="TMEM205-like" evidence="6">
    <location>
        <begin position="11"/>
        <end position="108"/>
    </location>
</feature>
<name>A0A1F6GB61_9PROT</name>
<keyword evidence="4 5" id="KW-0472">Membrane</keyword>
<feature type="transmembrane region" description="Helical" evidence="5">
    <location>
        <begin position="7"/>
        <end position="30"/>
    </location>
</feature>
<dbReference type="AlphaFoldDB" id="A0A1F6GB61"/>
<evidence type="ECO:0000313" key="7">
    <source>
        <dbReference type="EMBL" id="OGG95358.1"/>
    </source>
</evidence>
<accession>A0A1F6GB61</accession>
<dbReference type="InterPro" id="IPR025423">
    <property type="entry name" value="TMEM205-like"/>
</dbReference>
<dbReference type="Proteomes" id="UP000178449">
    <property type="component" value="Unassembled WGS sequence"/>
</dbReference>
<feature type="transmembrane region" description="Helical" evidence="5">
    <location>
        <begin position="50"/>
        <end position="69"/>
    </location>
</feature>
<keyword evidence="3 5" id="KW-1133">Transmembrane helix</keyword>
<keyword evidence="2 5" id="KW-0812">Transmembrane</keyword>
<gene>
    <name evidence="7" type="ORF">A2527_07505</name>
</gene>
<evidence type="ECO:0000256" key="4">
    <source>
        <dbReference type="ARBA" id="ARBA00023136"/>
    </source>
</evidence>
<organism evidence="7 8">
    <name type="scientific">Candidatus Lambdaproteobacteria bacterium RIFOXYD2_FULL_50_16</name>
    <dbReference type="NCBI Taxonomy" id="1817772"/>
    <lineage>
        <taxon>Bacteria</taxon>
        <taxon>Pseudomonadati</taxon>
        <taxon>Pseudomonadota</taxon>
        <taxon>Candidatus Lambdaproteobacteria</taxon>
    </lineage>
</organism>
<comment type="caution">
    <text evidence="7">The sequence shown here is derived from an EMBL/GenBank/DDBJ whole genome shotgun (WGS) entry which is preliminary data.</text>
</comment>
<comment type="subcellular location">
    <subcellularLocation>
        <location evidence="1">Membrane</location>
    </subcellularLocation>
</comment>
<proteinExistence type="predicted"/>
<evidence type="ECO:0000256" key="5">
    <source>
        <dbReference type="SAM" id="Phobius"/>
    </source>
</evidence>
<evidence type="ECO:0000256" key="2">
    <source>
        <dbReference type="ARBA" id="ARBA00022692"/>
    </source>
</evidence>
<feature type="transmembrane region" description="Helical" evidence="5">
    <location>
        <begin position="130"/>
        <end position="149"/>
    </location>
</feature>
<feature type="transmembrane region" description="Helical" evidence="5">
    <location>
        <begin position="81"/>
        <end position="99"/>
    </location>
</feature>